<dbReference type="Gene3D" id="1.10.287.110">
    <property type="entry name" value="DnaJ domain"/>
    <property type="match status" value="1"/>
</dbReference>
<keyword evidence="1 2" id="KW-0175">Coiled coil</keyword>
<dbReference type="InterPro" id="IPR036869">
    <property type="entry name" value="J_dom_sf"/>
</dbReference>
<evidence type="ECO:0000256" key="1">
    <source>
        <dbReference type="ARBA" id="ARBA00023054"/>
    </source>
</evidence>
<feature type="compositionally biased region" description="Polar residues" evidence="3">
    <location>
        <begin position="229"/>
        <end position="243"/>
    </location>
</feature>
<keyword evidence="6" id="KW-1185">Reference proteome</keyword>
<evidence type="ECO:0000256" key="2">
    <source>
        <dbReference type="SAM" id="Coils"/>
    </source>
</evidence>
<feature type="compositionally biased region" description="Basic and acidic residues" evidence="3">
    <location>
        <begin position="665"/>
        <end position="710"/>
    </location>
</feature>
<protein>
    <submittedName>
        <fullName evidence="5">Chaperone DnaJ-domain superfamily protein</fullName>
    </submittedName>
</protein>
<dbReference type="Proteomes" id="UP000585474">
    <property type="component" value="Unassembled WGS sequence"/>
</dbReference>
<feature type="region of interest" description="Disordered" evidence="3">
    <location>
        <begin position="537"/>
        <end position="610"/>
    </location>
</feature>
<feature type="region of interest" description="Disordered" evidence="3">
    <location>
        <begin position="351"/>
        <end position="371"/>
    </location>
</feature>
<accession>A0A7J0GHY2</accession>
<dbReference type="CDD" id="cd06257">
    <property type="entry name" value="DnaJ"/>
    <property type="match status" value="1"/>
</dbReference>
<feature type="region of interest" description="Disordered" evidence="3">
    <location>
        <begin position="665"/>
        <end position="712"/>
    </location>
</feature>
<dbReference type="SUPFAM" id="SSF46565">
    <property type="entry name" value="Chaperone J-domain"/>
    <property type="match status" value="1"/>
</dbReference>
<dbReference type="GO" id="GO:0005737">
    <property type="term" value="C:cytoplasm"/>
    <property type="evidence" value="ECO:0007669"/>
    <property type="project" value="TreeGrafter"/>
</dbReference>
<evidence type="ECO:0000256" key="3">
    <source>
        <dbReference type="SAM" id="MobiDB-lite"/>
    </source>
</evidence>
<evidence type="ECO:0000259" key="4">
    <source>
        <dbReference type="PROSITE" id="PS50076"/>
    </source>
</evidence>
<feature type="region of interest" description="Disordered" evidence="3">
    <location>
        <begin position="1"/>
        <end position="21"/>
    </location>
</feature>
<feature type="domain" description="J" evidence="4">
    <location>
        <begin position="1193"/>
        <end position="1257"/>
    </location>
</feature>
<dbReference type="PANTHER" id="PTHR23172:SF87">
    <property type="entry name" value="CHAPERONE DNAJ-DOMAIN SUPERFAMILY PROTEIN"/>
    <property type="match status" value="1"/>
</dbReference>
<feature type="region of interest" description="Disordered" evidence="3">
    <location>
        <begin position="953"/>
        <end position="979"/>
    </location>
</feature>
<dbReference type="PANTHER" id="PTHR23172">
    <property type="entry name" value="AUXILIN/CYCLIN G-ASSOCIATED KINASE-RELATED"/>
    <property type="match status" value="1"/>
</dbReference>
<proteinExistence type="predicted"/>
<comment type="caution">
    <text evidence="5">The sequence shown here is derived from an EMBL/GenBank/DDBJ whole genome shotgun (WGS) entry which is preliminary data.</text>
</comment>
<feature type="coiled-coil region" evidence="2">
    <location>
        <begin position="493"/>
        <end position="520"/>
    </location>
</feature>
<dbReference type="PROSITE" id="PS50076">
    <property type="entry name" value="DNAJ_2"/>
    <property type="match status" value="1"/>
</dbReference>
<feature type="compositionally biased region" description="Polar residues" evidence="3">
    <location>
        <begin position="293"/>
        <end position="303"/>
    </location>
</feature>
<dbReference type="OrthoDB" id="1717591at2759"/>
<feature type="compositionally biased region" description="Polar residues" evidence="3">
    <location>
        <begin position="272"/>
        <end position="285"/>
    </location>
</feature>
<dbReference type="AlphaFoldDB" id="A0A7J0GHY2"/>
<feature type="region of interest" description="Disordered" evidence="3">
    <location>
        <begin position="208"/>
        <end position="243"/>
    </location>
</feature>
<reference evidence="5 6" key="1">
    <citation type="submission" date="2019-07" db="EMBL/GenBank/DDBJ databases">
        <title>De Novo Assembly of kiwifruit Actinidia rufa.</title>
        <authorList>
            <person name="Sugita-Konishi S."/>
            <person name="Sato K."/>
            <person name="Mori E."/>
            <person name="Abe Y."/>
            <person name="Kisaki G."/>
            <person name="Hamano K."/>
            <person name="Suezawa K."/>
            <person name="Otani M."/>
            <person name="Fukuda T."/>
            <person name="Manabe T."/>
            <person name="Gomi K."/>
            <person name="Tabuchi M."/>
            <person name="Akimitsu K."/>
            <person name="Kataoka I."/>
        </authorList>
    </citation>
    <scope>NUCLEOTIDE SEQUENCE [LARGE SCALE GENOMIC DNA]</scope>
    <source>
        <strain evidence="6">cv. Fuchu</strain>
    </source>
</reference>
<sequence length="1257" mass="141089">MEPLSRPLRRNQASSANFSKKLSNANSFPARNAYDDVFAGGAKFGAPTHSSRIQDYGEIFGASRASSIPILDHSALEEAKVSADDRRSKPDYSKIFGGFRDEDVAVSYEEVFAKPNAAAKNFSDKARAPAKNASQPDGSDRLNCFKEEAFQYEAPNQSFEGMKQFNMSYHKTSQGTNDRTNGKTHIAQLRAVPGFTCFIEENHPLKKIEGDKAVPPPKIDVKSPPEVNGNLTKKQNSDSIGKIESQSSRDIFCSIDKSVAATERKTHAYKISSPSSLPANLVSNKSEPKRSMDSNLKVPQSDASKAGSGYYSPPLSDEELDVNSDAAASVAALRKAIEKAQASLRIAKEFMERKKDGPQSFSKPSSKDGLDIKNRREDKVTRQASIIRETNAKEVCESADNLEVFTKAERVRAWRNGKVAPDLKESEEISIEVSAELQPWHARKSWSRLIKNGKKVDDEVQKLGDMKRKLNTVKTGRCRRKEVEICEEILELLHENGNKVDEVTQKLEDLEGKLSTAKTAPDCGQHDVLGLDTAQEVHEQEGNEKAGVALENDETGENQKASTQEEKCEKELEESLEPNGNDEFEFPGLKMKDSEGIDETQGSTENEKLTEILEKEQIKKLLKDVHEEEESKIRTKKICEPDEIEKIPEAHCLWEDCKQAFEDESIEKRQNDAHEGEDNEKGLSKIHEMDINNKRFDGEESEESQHDDYSRSNQKLVEEAMSLDATCNACEWDAGESESMSEEAHSYKQEDNDLDFEENERISDVTQSSCEFKMEEIGLEAVEGAHEMEEEVCKTGGCVGGTAEHTEIGNKTKDANEPLLLDDNPPNIGFTATDYGLNETDHIEKESELTFNLGSGIKVSVYESLEGEKRVEDKFAFDMEKGESNFHTAYEKRKSVEMGNTMEACQRCCAFKGEEKTIEIDEDINISQITGKNEENPNKIFAVEGKETKEIEQKGVKAEKEHLRKNDEVNKREREREKDRMAVERAIREARERAFAEARERAERAAVERATAEARKRVMAETREKIEKASAAAKSSAEKASTEAKLRAERAAVERATVEARERALEKALSQKGTSEVREQAEKYFAEKFPGGSRDNGLRQSFPSSDTKKLDENSGESVERCKARSERHQMTVERAAKALAEKNMRDLLAQKEQAERNRLAETLDADVKRWSSGKEGNLRALLSTLHYILGPDSGWQPISLTDIITTNAVKKAYRKATLQVHPDKLQQRGASIQQKYICEKVFDLLKAAWNRFNSEER</sequence>
<dbReference type="GO" id="GO:0072318">
    <property type="term" value="P:clathrin coat disassembly"/>
    <property type="evidence" value="ECO:0007669"/>
    <property type="project" value="TreeGrafter"/>
</dbReference>
<dbReference type="GO" id="GO:0031982">
    <property type="term" value="C:vesicle"/>
    <property type="evidence" value="ECO:0007669"/>
    <property type="project" value="TreeGrafter"/>
</dbReference>
<dbReference type="GO" id="GO:0072583">
    <property type="term" value="P:clathrin-dependent endocytosis"/>
    <property type="evidence" value="ECO:0007669"/>
    <property type="project" value="TreeGrafter"/>
</dbReference>
<dbReference type="EMBL" id="BJWL01000021">
    <property type="protein sequence ID" value="GFZ10341.1"/>
    <property type="molecule type" value="Genomic_DNA"/>
</dbReference>
<dbReference type="FunFam" id="1.10.287.110:FF:000009">
    <property type="entry name" value="Auxilin-related protein 1"/>
    <property type="match status" value="1"/>
</dbReference>
<gene>
    <name evidence="5" type="ORF">Acr_21g0009400</name>
</gene>
<organism evidence="5 6">
    <name type="scientific">Actinidia rufa</name>
    <dbReference type="NCBI Taxonomy" id="165716"/>
    <lineage>
        <taxon>Eukaryota</taxon>
        <taxon>Viridiplantae</taxon>
        <taxon>Streptophyta</taxon>
        <taxon>Embryophyta</taxon>
        <taxon>Tracheophyta</taxon>
        <taxon>Spermatophyta</taxon>
        <taxon>Magnoliopsida</taxon>
        <taxon>eudicotyledons</taxon>
        <taxon>Gunneridae</taxon>
        <taxon>Pentapetalae</taxon>
        <taxon>asterids</taxon>
        <taxon>Ericales</taxon>
        <taxon>Actinidiaceae</taxon>
        <taxon>Actinidia</taxon>
    </lineage>
</organism>
<feature type="compositionally biased region" description="Acidic residues" evidence="3">
    <location>
        <begin position="571"/>
        <end position="585"/>
    </location>
</feature>
<dbReference type="GO" id="GO:0030276">
    <property type="term" value="F:clathrin binding"/>
    <property type="evidence" value="ECO:0007669"/>
    <property type="project" value="TreeGrafter"/>
</dbReference>
<evidence type="ECO:0000313" key="5">
    <source>
        <dbReference type="EMBL" id="GFZ10341.1"/>
    </source>
</evidence>
<evidence type="ECO:0000313" key="6">
    <source>
        <dbReference type="Proteomes" id="UP000585474"/>
    </source>
</evidence>
<feature type="compositionally biased region" description="Basic and acidic residues" evidence="3">
    <location>
        <begin position="1075"/>
        <end position="1086"/>
    </location>
</feature>
<dbReference type="InterPro" id="IPR001623">
    <property type="entry name" value="DnaJ_domain"/>
</dbReference>
<feature type="region of interest" description="Disordered" evidence="3">
    <location>
        <begin position="271"/>
        <end position="318"/>
    </location>
</feature>
<feature type="compositionally biased region" description="Basic and acidic residues" evidence="3">
    <location>
        <begin position="1036"/>
        <end position="1066"/>
    </location>
</feature>
<feature type="compositionally biased region" description="Basic and acidic residues" evidence="3">
    <location>
        <begin position="1106"/>
        <end position="1129"/>
    </location>
</feature>
<feature type="compositionally biased region" description="Polar residues" evidence="3">
    <location>
        <begin position="11"/>
        <end position="21"/>
    </location>
</feature>
<name>A0A7J0GHY2_9ERIC</name>
<feature type="region of interest" description="Disordered" evidence="3">
    <location>
        <begin position="1030"/>
        <end position="1129"/>
    </location>
</feature>